<protein>
    <submittedName>
        <fullName evidence="2">Uncharacterized protein</fullName>
    </submittedName>
</protein>
<keyword evidence="1" id="KW-0732">Signal</keyword>
<sequence>MAAVRCGSLVTGAMLMLLIAFLADGGVVADEPTNLGTIDLNSIDINKLKDDVLADLLPPEFKNVTLPKLEDIQKIIKDKCSRVAGSDASYEEAEQAAQKFGDCMQDLVDFSDLQEEIKKAKPTGDLDTVFNKYCRRRSAAIECIDTFSNKVDICLENDEKESKVVMVNIVHGLLNFVCHKDGDQIALFIAEEGPECFADQKEALIDCVNGTMSGYLKDDAAPVASEGLPKLVMGKKQCDEMSSLQECMVQALEGCKESTPANLVESLFKFVRRETPCANITGEVTPRKHSRNVGELMTASQRIITSSLLMALVAKLFTLSDLFVFETGATMADVSNAIDVDALRERLPANLPIPSMEEVEKMLRDKCNTAGAPADAYDNAKEAAKTFVECGQGLIDIGEFQQEVEAAKPTGDLDTVFNKYCRKRSTLIECVNTFANAVDPCLEAEEKVFKTSGLDIFKNLLNFVCHKDGDQIAPEKGPECFLEQKNDLVACMNETFSGYVPDTSLTAIPKLVIGPKQCEDFTKLQNCMVRELEQCDESTPANLVESLFRYVRKGSPCAVSRNVS</sequence>
<reference evidence="3" key="1">
    <citation type="submission" date="2013-03" db="EMBL/GenBank/DDBJ databases">
        <title>The Genome Sequence of Anopheles epiroticus epiroticus2.</title>
        <authorList>
            <consortium name="The Broad Institute Genomics Platform"/>
            <person name="Neafsey D.E."/>
            <person name="Howell P."/>
            <person name="Walker B."/>
            <person name="Young S.K."/>
            <person name="Zeng Q."/>
            <person name="Gargeya S."/>
            <person name="Fitzgerald M."/>
            <person name="Haas B."/>
            <person name="Abouelleil A."/>
            <person name="Allen A.W."/>
            <person name="Alvarado L."/>
            <person name="Arachchi H.M."/>
            <person name="Berlin A.M."/>
            <person name="Chapman S.B."/>
            <person name="Gainer-Dewar J."/>
            <person name="Goldberg J."/>
            <person name="Griggs A."/>
            <person name="Gujja S."/>
            <person name="Hansen M."/>
            <person name="Howarth C."/>
            <person name="Imamovic A."/>
            <person name="Ireland A."/>
            <person name="Larimer J."/>
            <person name="McCowan C."/>
            <person name="Murphy C."/>
            <person name="Pearson M."/>
            <person name="Poon T.W."/>
            <person name="Priest M."/>
            <person name="Roberts A."/>
            <person name="Saif S."/>
            <person name="Shea T."/>
            <person name="Sisk P."/>
            <person name="Sykes S."/>
            <person name="Wortman J."/>
            <person name="Nusbaum C."/>
            <person name="Birren B."/>
        </authorList>
    </citation>
    <scope>NUCLEOTIDE SEQUENCE [LARGE SCALE GENOMIC DNA]</scope>
    <source>
        <strain evidence="3">Epiroticus2</strain>
    </source>
</reference>
<evidence type="ECO:0000313" key="3">
    <source>
        <dbReference type="Proteomes" id="UP000075885"/>
    </source>
</evidence>
<organism evidence="2 3">
    <name type="scientific">Anopheles epiroticus</name>
    <dbReference type="NCBI Taxonomy" id="199890"/>
    <lineage>
        <taxon>Eukaryota</taxon>
        <taxon>Metazoa</taxon>
        <taxon>Ecdysozoa</taxon>
        <taxon>Arthropoda</taxon>
        <taxon>Hexapoda</taxon>
        <taxon>Insecta</taxon>
        <taxon>Pterygota</taxon>
        <taxon>Neoptera</taxon>
        <taxon>Endopterygota</taxon>
        <taxon>Diptera</taxon>
        <taxon>Nematocera</taxon>
        <taxon>Culicoidea</taxon>
        <taxon>Culicidae</taxon>
        <taxon>Anophelinae</taxon>
        <taxon>Anopheles</taxon>
    </lineage>
</organism>
<keyword evidence="3" id="KW-1185">Reference proteome</keyword>
<proteinExistence type="predicted"/>
<dbReference type="AlphaFoldDB" id="A0A182P9X1"/>
<reference evidence="2" key="2">
    <citation type="submission" date="2020-05" db="UniProtKB">
        <authorList>
            <consortium name="EnsemblMetazoa"/>
        </authorList>
    </citation>
    <scope>IDENTIFICATION</scope>
    <source>
        <strain evidence="2">Epiroticus2</strain>
    </source>
</reference>
<feature type="signal peptide" evidence="1">
    <location>
        <begin position="1"/>
        <end position="29"/>
    </location>
</feature>
<evidence type="ECO:0000256" key="1">
    <source>
        <dbReference type="SAM" id="SignalP"/>
    </source>
</evidence>
<dbReference type="PANTHER" id="PTHR20997:SF2">
    <property type="entry name" value="EG:BACR42I17.2 PROTEIN-RELATED"/>
    <property type="match status" value="1"/>
</dbReference>
<dbReference type="Pfam" id="PF07165">
    <property type="entry name" value="DUF1397"/>
    <property type="match status" value="2"/>
</dbReference>
<feature type="chain" id="PRO_5008131011" evidence="1">
    <location>
        <begin position="30"/>
        <end position="564"/>
    </location>
</feature>
<dbReference type="EnsemblMetazoa" id="AEPI003725-RA">
    <property type="protein sequence ID" value="AEPI003725-PA"/>
    <property type="gene ID" value="AEPI003725"/>
</dbReference>
<dbReference type="STRING" id="199890.A0A182P9X1"/>
<dbReference type="InterPro" id="IPR009832">
    <property type="entry name" value="DUF1397"/>
</dbReference>
<accession>A0A182P9X1</accession>
<dbReference type="Proteomes" id="UP000075885">
    <property type="component" value="Unassembled WGS sequence"/>
</dbReference>
<evidence type="ECO:0000313" key="2">
    <source>
        <dbReference type="EnsemblMetazoa" id="AEPI003725-PA"/>
    </source>
</evidence>
<dbReference type="PANTHER" id="PTHR20997">
    <property type="entry name" value="EG:BACR42I17.2 PROTEIN-RELATED"/>
    <property type="match status" value="1"/>
</dbReference>
<name>A0A182P9X1_9DIPT</name>
<dbReference type="VEuPathDB" id="VectorBase:AEPI003725"/>